<evidence type="ECO:0000313" key="2">
    <source>
        <dbReference type="EMBL" id="QJA05495.1"/>
    </source>
</evidence>
<keyword evidence="3" id="KW-1185">Reference proteome</keyword>
<evidence type="ECO:0000256" key="1">
    <source>
        <dbReference type="ARBA" id="ARBA00006315"/>
    </source>
</evidence>
<dbReference type="PANTHER" id="PTHR11060:SF0">
    <property type="entry name" value="PROTEIN MEMO1"/>
    <property type="match status" value="1"/>
</dbReference>
<dbReference type="Pfam" id="PF01875">
    <property type="entry name" value="Memo"/>
    <property type="match status" value="1"/>
</dbReference>
<protein>
    <submittedName>
        <fullName evidence="2">AmmeMemoRadiSam system protein B</fullName>
    </submittedName>
</protein>
<dbReference type="EMBL" id="CP042909">
    <property type="protein sequence ID" value="QJA05495.1"/>
    <property type="molecule type" value="Genomic_DNA"/>
</dbReference>
<organism evidence="2 3">
    <name type="scientific">Thermosulfurimonas marina</name>
    <dbReference type="NCBI Taxonomy" id="2047767"/>
    <lineage>
        <taxon>Bacteria</taxon>
        <taxon>Pseudomonadati</taxon>
        <taxon>Thermodesulfobacteriota</taxon>
        <taxon>Thermodesulfobacteria</taxon>
        <taxon>Thermodesulfobacteriales</taxon>
        <taxon>Thermodesulfobacteriaceae</taxon>
        <taxon>Thermosulfurimonas</taxon>
    </lineage>
</organism>
<dbReference type="InterPro" id="IPR002737">
    <property type="entry name" value="MEMO1_fam"/>
</dbReference>
<dbReference type="RefSeq" id="WP_168718860.1">
    <property type="nucleotide sequence ID" value="NZ_CP042909.1"/>
</dbReference>
<gene>
    <name evidence="2" type="primary">amrB</name>
    <name evidence="2" type="ORF">FVE67_01220</name>
</gene>
<dbReference type="Gene3D" id="3.40.830.10">
    <property type="entry name" value="LigB-like"/>
    <property type="match status" value="1"/>
</dbReference>
<dbReference type="AlphaFoldDB" id="A0A6H1WQJ8"/>
<dbReference type="NCBIfam" id="TIGR04336">
    <property type="entry name" value="AmmeMemoSam_B"/>
    <property type="match status" value="1"/>
</dbReference>
<proteinExistence type="inferred from homology"/>
<reference evidence="2 3" key="1">
    <citation type="submission" date="2019-08" db="EMBL/GenBank/DDBJ databases">
        <title>Complete genome sequence of Thermosulfurimonas marina SU872T, an anaerobic thermophilic chemolithoautotrophic bacterium isolated from a shallow marine hydrothermal vent.</title>
        <authorList>
            <person name="Allioux M."/>
            <person name="Jebbar M."/>
            <person name="Slobodkina G."/>
            <person name="Slobodkin A."/>
            <person name="Moalic Y."/>
            <person name="Frolova A."/>
            <person name="Shao Z."/>
            <person name="Alain K."/>
        </authorList>
    </citation>
    <scope>NUCLEOTIDE SEQUENCE [LARGE SCALE GENOMIC DNA]</scope>
    <source>
        <strain evidence="2 3">SU872</strain>
    </source>
</reference>
<comment type="similarity">
    <text evidence="1">Belongs to the MEMO1 family.</text>
</comment>
<name>A0A6H1WQJ8_9BACT</name>
<dbReference type="CDD" id="cd07361">
    <property type="entry name" value="MEMO_like"/>
    <property type="match status" value="1"/>
</dbReference>
<accession>A0A6H1WQJ8</accession>
<sequence length="396" mass="43877">MSPDFTPVLRPLDIFPFEWRGRPSLLLRDPLGYTENFLVLPQEVAPLLASMDGRHSLRDLQVVATRTLGRLVMLEEVASLVQKLEAHGFLDGETFKRRKAEVEAAWRKAPSRAPACAGRSYPAEPEALQKFLSGILEAASPSRRSPRVLLAPHLDLSSAARTYAEAYRSLRLPQGARVILLGTGHQLERPFSLLTKDFETPLGRVPVDRALVQALARRVPELFPDEFAHRNEHSLEFQVLFLRYLFGEVPVVPFLFGPVEPYLASGLDPFEAEPRYQALLEGLRALWDENTYLVLGIDFAHLGLRYGDPQPAGPAEGLQAVARDRALLEALFSGDYGRFLAEARASLPFKICGLSCLTFLARFLEGAPRQGEIYHQEAVPFGPGSLVSVAAAGIIF</sequence>
<evidence type="ECO:0000313" key="3">
    <source>
        <dbReference type="Proteomes" id="UP000501253"/>
    </source>
</evidence>
<dbReference type="Proteomes" id="UP000501253">
    <property type="component" value="Chromosome"/>
</dbReference>
<dbReference type="PANTHER" id="PTHR11060">
    <property type="entry name" value="PROTEIN MEMO1"/>
    <property type="match status" value="1"/>
</dbReference>
<dbReference type="KEGG" id="tmai:FVE67_01220"/>